<reference evidence="1 2" key="1">
    <citation type="journal article" date="2010" name="Proc. Natl. Acad. Sci. U.S.A.">
        <title>Insights into evolution of multicellular fungi from the assembled chromosomes of the mushroom Coprinopsis cinerea (Coprinus cinereus).</title>
        <authorList>
            <person name="Stajich J.E."/>
            <person name="Wilke S.K."/>
            <person name="Ahren D."/>
            <person name="Au C.H."/>
            <person name="Birren B.W."/>
            <person name="Borodovsky M."/>
            <person name="Burns C."/>
            <person name="Canback B."/>
            <person name="Casselton L.A."/>
            <person name="Cheng C.K."/>
            <person name="Deng J."/>
            <person name="Dietrich F.S."/>
            <person name="Fargo D.C."/>
            <person name="Farman M.L."/>
            <person name="Gathman A.C."/>
            <person name="Goldberg J."/>
            <person name="Guigo R."/>
            <person name="Hoegger P.J."/>
            <person name="Hooker J.B."/>
            <person name="Huggins A."/>
            <person name="James T.Y."/>
            <person name="Kamada T."/>
            <person name="Kilaru S."/>
            <person name="Kodira C."/>
            <person name="Kues U."/>
            <person name="Kupfer D."/>
            <person name="Kwan H.S."/>
            <person name="Lomsadze A."/>
            <person name="Li W."/>
            <person name="Lilly W.W."/>
            <person name="Ma L.J."/>
            <person name="Mackey A.J."/>
            <person name="Manning G."/>
            <person name="Martin F."/>
            <person name="Muraguchi H."/>
            <person name="Natvig D.O."/>
            <person name="Palmerini H."/>
            <person name="Ramesh M.A."/>
            <person name="Rehmeyer C.J."/>
            <person name="Roe B.A."/>
            <person name="Shenoy N."/>
            <person name="Stanke M."/>
            <person name="Ter-Hovhannisyan V."/>
            <person name="Tunlid A."/>
            <person name="Velagapudi R."/>
            <person name="Vision T.J."/>
            <person name="Zeng Q."/>
            <person name="Zolan M.E."/>
            <person name="Pukkila P.J."/>
        </authorList>
    </citation>
    <scope>NUCLEOTIDE SEQUENCE [LARGE SCALE GENOMIC DNA]</scope>
    <source>
        <strain evidence="2">Okayama-7 / 130 / ATCC MYA-4618 / FGSC 9003</strain>
    </source>
</reference>
<dbReference type="InParanoid" id="D6RMK6"/>
<proteinExistence type="predicted"/>
<dbReference type="HOGENOM" id="CLU_1970458_0_0_1"/>
<dbReference type="AlphaFoldDB" id="D6RMK6"/>
<sequence length="127" mass="14462">MAMGSLIESKAGMTGSWTRERAPCEPLGARNILGTWVTIRHQRPGMTRLERKWSAWGQIEVIDGKKGTTRHQEYIHLDSVKAGGSWTCNWPRSQRQLREPTAQDLAKWFHCLKNGIQRSAVTEDFAL</sequence>
<keyword evidence="2" id="KW-1185">Reference proteome</keyword>
<dbReference type="GeneID" id="9378291"/>
<dbReference type="EMBL" id="AACS02000005">
    <property type="protein sequence ID" value="EFI27769.1"/>
    <property type="molecule type" value="Genomic_DNA"/>
</dbReference>
<name>D6RMK6_COPC7</name>
<protein>
    <submittedName>
        <fullName evidence="1">Uncharacterized protein</fullName>
    </submittedName>
</protein>
<evidence type="ECO:0000313" key="1">
    <source>
        <dbReference type="EMBL" id="EFI27769.1"/>
    </source>
</evidence>
<dbReference type="RefSeq" id="XP_002911263.1">
    <property type="nucleotide sequence ID" value="XM_002911217.1"/>
</dbReference>
<dbReference type="KEGG" id="cci:CC1G_14692"/>
<comment type="caution">
    <text evidence="1">The sequence shown here is derived from an EMBL/GenBank/DDBJ whole genome shotgun (WGS) entry which is preliminary data.</text>
</comment>
<dbReference type="Proteomes" id="UP000001861">
    <property type="component" value="Unassembled WGS sequence"/>
</dbReference>
<dbReference type="VEuPathDB" id="FungiDB:CC1G_14692"/>
<evidence type="ECO:0000313" key="2">
    <source>
        <dbReference type="Proteomes" id="UP000001861"/>
    </source>
</evidence>
<organism evidence="1 2">
    <name type="scientific">Coprinopsis cinerea (strain Okayama-7 / 130 / ATCC MYA-4618 / FGSC 9003)</name>
    <name type="common">Inky cap fungus</name>
    <name type="synonym">Hormographiella aspergillata</name>
    <dbReference type="NCBI Taxonomy" id="240176"/>
    <lineage>
        <taxon>Eukaryota</taxon>
        <taxon>Fungi</taxon>
        <taxon>Dikarya</taxon>
        <taxon>Basidiomycota</taxon>
        <taxon>Agaricomycotina</taxon>
        <taxon>Agaricomycetes</taxon>
        <taxon>Agaricomycetidae</taxon>
        <taxon>Agaricales</taxon>
        <taxon>Agaricineae</taxon>
        <taxon>Psathyrellaceae</taxon>
        <taxon>Coprinopsis</taxon>
    </lineage>
</organism>
<accession>D6RMK6</accession>
<gene>
    <name evidence="1" type="ORF">CC1G_14692</name>
</gene>